<dbReference type="Proteomes" id="UP000811246">
    <property type="component" value="Chromosome 9"/>
</dbReference>
<sequence length="103" mass="11771">MNEKKKGHGKQKDGADAAQTKKIENKSNETDPVLWTNEKKKTKNEKKKRKTGGRERASTDFQPNNHTLQKKRRIKTKKIESSVSLPQTKTAENENESQPPSNK</sequence>
<comment type="caution">
    <text evidence="2">The sequence shown here is derived from an EMBL/GenBank/DDBJ whole genome shotgun (WGS) entry which is preliminary data.</text>
</comment>
<name>A0A922E5I0_CARIL</name>
<feature type="region of interest" description="Disordered" evidence="1">
    <location>
        <begin position="1"/>
        <end position="103"/>
    </location>
</feature>
<protein>
    <submittedName>
        <fullName evidence="2">Uncharacterized protein</fullName>
    </submittedName>
</protein>
<gene>
    <name evidence="2" type="ORF">I3842_09G152000</name>
</gene>
<organism evidence="2 3">
    <name type="scientific">Carya illinoinensis</name>
    <name type="common">Pecan</name>
    <dbReference type="NCBI Taxonomy" id="32201"/>
    <lineage>
        <taxon>Eukaryota</taxon>
        <taxon>Viridiplantae</taxon>
        <taxon>Streptophyta</taxon>
        <taxon>Embryophyta</taxon>
        <taxon>Tracheophyta</taxon>
        <taxon>Spermatophyta</taxon>
        <taxon>Magnoliopsida</taxon>
        <taxon>eudicotyledons</taxon>
        <taxon>Gunneridae</taxon>
        <taxon>Pentapetalae</taxon>
        <taxon>rosids</taxon>
        <taxon>fabids</taxon>
        <taxon>Fagales</taxon>
        <taxon>Juglandaceae</taxon>
        <taxon>Carya</taxon>
    </lineage>
</organism>
<feature type="compositionally biased region" description="Basic residues" evidence="1">
    <location>
        <begin position="40"/>
        <end position="51"/>
    </location>
</feature>
<dbReference type="EMBL" id="CM031833">
    <property type="protein sequence ID" value="KAG6696507.1"/>
    <property type="molecule type" value="Genomic_DNA"/>
</dbReference>
<evidence type="ECO:0000313" key="3">
    <source>
        <dbReference type="Proteomes" id="UP000811246"/>
    </source>
</evidence>
<feature type="compositionally biased region" description="Basic and acidic residues" evidence="1">
    <location>
        <begin position="1"/>
        <end position="29"/>
    </location>
</feature>
<reference evidence="2" key="1">
    <citation type="submission" date="2021-01" db="EMBL/GenBank/DDBJ databases">
        <authorList>
            <person name="Lovell J.T."/>
            <person name="Bentley N."/>
            <person name="Bhattarai G."/>
            <person name="Jenkins J.W."/>
            <person name="Sreedasyam A."/>
            <person name="Alarcon Y."/>
            <person name="Bock C."/>
            <person name="Boston L."/>
            <person name="Carlson J."/>
            <person name="Cervantes K."/>
            <person name="Clermont K."/>
            <person name="Krom N."/>
            <person name="Kubenka K."/>
            <person name="Mamidi S."/>
            <person name="Mattison C."/>
            <person name="Monteros M."/>
            <person name="Pisani C."/>
            <person name="Plott C."/>
            <person name="Rajasekar S."/>
            <person name="Rhein H.S."/>
            <person name="Rohla C."/>
            <person name="Song M."/>
            <person name="Hilaire R.S."/>
            <person name="Shu S."/>
            <person name="Wells L."/>
            <person name="Wang X."/>
            <person name="Webber J."/>
            <person name="Heerema R.J."/>
            <person name="Klein P."/>
            <person name="Conner P."/>
            <person name="Grauke L."/>
            <person name="Grimwood J."/>
            <person name="Schmutz J."/>
            <person name="Randall J.J."/>
        </authorList>
    </citation>
    <scope>NUCLEOTIDE SEQUENCE</scope>
    <source>
        <tissue evidence="2">Leaf</tissue>
    </source>
</reference>
<evidence type="ECO:0000313" key="2">
    <source>
        <dbReference type="EMBL" id="KAG6696507.1"/>
    </source>
</evidence>
<dbReference type="AlphaFoldDB" id="A0A922E5I0"/>
<evidence type="ECO:0000256" key="1">
    <source>
        <dbReference type="SAM" id="MobiDB-lite"/>
    </source>
</evidence>
<feature type="compositionally biased region" description="Polar residues" evidence="1">
    <location>
        <begin position="81"/>
        <end position="103"/>
    </location>
</feature>
<proteinExistence type="predicted"/>
<accession>A0A922E5I0</accession>